<organism evidence="1 2">
    <name type="scientific">Bauhinia variegata</name>
    <name type="common">Purple orchid tree</name>
    <name type="synonym">Phanera variegata</name>
    <dbReference type="NCBI Taxonomy" id="167791"/>
    <lineage>
        <taxon>Eukaryota</taxon>
        <taxon>Viridiplantae</taxon>
        <taxon>Streptophyta</taxon>
        <taxon>Embryophyta</taxon>
        <taxon>Tracheophyta</taxon>
        <taxon>Spermatophyta</taxon>
        <taxon>Magnoliopsida</taxon>
        <taxon>eudicotyledons</taxon>
        <taxon>Gunneridae</taxon>
        <taxon>Pentapetalae</taxon>
        <taxon>rosids</taxon>
        <taxon>fabids</taxon>
        <taxon>Fabales</taxon>
        <taxon>Fabaceae</taxon>
        <taxon>Cercidoideae</taxon>
        <taxon>Cercideae</taxon>
        <taxon>Bauhiniinae</taxon>
        <taxon>Bauhinia</taxon>
    </lineage>
</organism>
<accession>A0ACB9P838</accession>
<sequence length="218" mass="24827">MVCIGARNLAAMVVFFNPSSRFRRKRSESCMAVKENIAEEDYIKAGGSELLFIQMQQNKSMDMRSKLAVSTSVFLWTFKDTHDDYIIGDILDLVVISCGPAGLALAAEYAKLGLKVGLIGPDLPFTNNYGVWEDEFKGLGFEGCIEHVWQDTIVYLDDKDPILIGRAYGRVSRHRLVTVDQEQLQGNYCNMRLGVLKYLFKQLTVWRLRWKTIPMIQT</sequence>
<proteinExistence type="predicted"/>
<dbReference type="Proteomes" id="UP000828941">
    <property type="component" value="Chromosome 5"/>
</dbReference>
<protein>
    <submittedName>
        <fullName evidence="1">Uncharacterized protein</fullName>
    </submittedName>
</protein>
<evidence type="ECO:0000313" key="1">
    <source>
        <dbReference type="EMBL" id="KAI4344541.1"/>
    </source>
</evidence>
<dbReference type="EMBL" id="CM039430">
    <property type="protein sequence ID" value="KAI4344541.1"/>
    <property type="molecule type" value="Genomic_DNA"/>
</dbReference>
<comment type="caution">
    <text evidence="1">The sequence shown here is derived from an EMBL/GenBank/DDBJ whole genome shotgun (WGS) entry which is preliminary data.</text>
</comment>
<name>A0ACB9P838_BAUVA</name>
<gene>
    <name evidence="1" type="ORF">L6164_011756</name>
</gene>
<keyword evidence="2" id="KW-1185">Reference proteome</keyword>
<reference evidence="1 2" key="1">
    <citation type="journal article" date="2022" name="DNA Res.">
        <title>Chromosomal-level genome assembly of the orchid tree Bauhinia variegata (Leguminosae; Cercidoideae) supports the allotetraploid origin hypothesis of Bauhinia.</title>
        <authorList>
            <person name="Zhong Y."/>
            <person name="Chen Y."/>
            <person name="Zheng D."/>
            <person name="Pang J."/>
            <person name="Liu Y."/>
            <person name="Luo S."/>
            <person name="Meng S."/>
            <person name="Qian L."/>
            <person name="Wei D."/>
            <person name="Dai S."/>
            <person name="Zhou R."/>
        </authorList>
    </citation>
    <scope>NUCLEOTIDE SEQUENCE [LARGE SCALE GENOMIC DNA]</scope>
    <source>
        <strain evidence="1">BV-YZ2020</strain>
    </source>
</reference>
<evidence type="ECO:0000313" key="2">
    <source>
        <dbReference type="Proteomes" id="UP000828941"/>
    </source>
</evidence>